<keyword evidence="2" id="KW-1185">Reference proteome</keyword>
<evidence type="ECO:0000313" key="2">
    <source>
        <dbReference type="Proteomes" id="UP000288197"/>
    </source>
</evidence>
<dbReference type="EMBL" id="NGJX01000011">
    <property type="protein sequence ID" value="RSU00792.1"/>
    <property type="molecule type" value="Genomic_DNA"/>
</dbReference>
<dbReference type="InterPro" id="IPR009988">
    <property type="entry name" value="DUF1510"/>
</dbReference>
<dbReference type="RefSeq" id="WP_114290185.1">
    <property type="nucleotide sequence ID" value="NZ_NGJX01000011.1"/>
</dbReference>
<protein>
    <submittedName>
        <fullName evidence="1">Uncharacterized protein</fullName>
    </submittedName>
</protein>
<dbReference type="OrthoDB" id="2168558at2"/>
<reference evidence="1 2" key="1">
    <citation type="submission" date="2017-05" db="EMBL/GenBank/DDBJ databases">
        <title>Vagococcus spp. assemblies.</title>
        <authorList>
            <person name="Gulvik C.A."/>
        </authorList>
    </citation>
    <scope>NUCLEOTIDE SEQUENCE [LARGE SCALE GENOMIC DNA]</scope>
    <source>
        <strain evidence="1 2">NCFB 2497</strain>
    </source>
</reference>
<organism evidence="1 2">
    <name type="scientific">Vagococcus fluvialis</name>
    <dbReference type="NCBI Taxonomy" id="2738"/>
    <lineage>
        <taxon>Bacteria</taxon>
        <taxon>Bacillati</taxon>
        <taxon>Bacillota</taxon>
        <taxon>Bacilli</taxon>
        <taxon>Lactobacillales</taxon>
        <taxon>Enterococcaceae</taxon>
        <taxon>Vagococcus</taxon>
    </lineage>
</organism>
<gene>
    <name evidence="1" type="ORF">CBF32_10480</name>
</gene>
<name>A0A369ASG1_9ENTE</name>
<sequence length="204" mass="24036">MLKYYYTSKKRGCFTINFFKKMPHRIKNNKKITILIFLIICFLIFFIKKSTIQNETKEIEIGGPKVALISEKTSEKKPKDKPMPVKEKTNNIKLIHSDDSNVKSAWKNENWTPQVSQQKEPHTINFDSNSLDRVEMKYSFSMALNLEDDLIEEWWLDSTNQDNEIIGLLSNRNTNQPYRVTIKWITNKGWQPTLVEELLTLPSY</sequence>
<accession>A0A369ASG1</accession>
<dbReference type="Proteomes" id="UP000288197">
    <property type="component" value="Unassembled WGS sequence"/>
</dbReference>
<comment type="caution">
    <text evidence="1">The sequence shown here is derived from an EMBL/GenBank/DDBJ whole genome shotgun (WGS) entry which is preliminary data.</text>
</comment>
<dbReference type="AlphaFoldDB" id="A0A369ASG1"/>
<dbReference type="GeneID" id="63147090"/>
<dbReference type="Pfam" id="PF07423">
    <property type="entry name" value="DUF1510"/>
    <property type="match status" value="1"/>
</dbReference>
<evidence type="ECO:0000313" key="1">
    <source>
        <dbReference type="EMBL" id="RSU00792.1"/>
    </source>
</evidence>
<proteinExistence type="predicted"/>